<proteinExistence type="evidence at transcript level"/>
<organism evidence="2">
    <name type="scientific">Picea sitchensis</name>
    <name type="common">Sitka spruce</name>
    <name type="synonym">Pinus sitchensis</name>
    <dbReference type="NCBI Taxonomy" id="3332"/>
    <lineage>
        <taxon>Eukaryota</taxon>
        <taxon>Viridiplantae</taxon>
        <taxon>Streptophyta</taxon>
        <taxon>Embryophyta</taxon>
        <taxon>Tracheophyta</taxon>
        <taxon>Spermatophyta</taxon>
        <taxon>Pinopsida</taxon>
        <taxon>Pinidae</taxon>
        <taxon>Conifers I</taxon>
        <taxon>Pinales</taxon>
        <taxon>Pinaceae</taxon>
        <taxon>Picea</taxon>
    </lineage>
</organism>
<evidence type="ECO:0000313" key="2">
    <source>
        <dbReference type="EMBL" id="ADE77249.1"/>
    </source>
</evidence>
<feature type="region of interest" description="Disordered" evidence="1">
    <location>
        <begin position="1"/>
        <end position="54"/>
    </location>
</feature>
<evidence type="ECO:0000256" key="1">
    <source>
        <dbReference type="SAM" id="MobiDB-lite"/>
    </source>
</evidence>
<name>D5ACI0_PICSI</name>
<feature type="compositionally biased region" description="Polar residues" evidence="1">
    <location>
        <begin position="14"/>
        <end position="31"/>
    </location>
</feature>
<dbReference type="EMBL" id="BT123964">
    <property type="protein sequence ID" value="ADE77249.1"/>
    <property type="molecule type" value="mRNA"/>
</dbReference>
<reference evidence="2" key="1">
    <citation type="submission" date="2010-04" db="EMBL/GenBank/DDBJ databases">
        <authorList>
            <person name="Reid K.E."/>
            <person name="Liao N."/>
            <person name="Chan S."/>
            <person name="Docking R."/>
            <person name="Taylor G."/>
            <person name="Moore R."/>
            <person name="Mayo M."/>
            <person name="Munro S."/>
            <person name="King J."/>
            <person name="Yanchuk A."/>
            <person name="Holt R."/>
            <person name="Jones S."/>
            <person name="Marra M."/>
            <person name="Ritland C.E."/>
            <person name="Ritland K."/>
            <person name="Bohlmann J."/>
        </authorList>
    </citation>
    <scope>NUCLEOTIDE SEQUENCE</scope>
    <source>
        <tissue evidence="2">Bud</tissue>
    </source>
</reference>
<dbReference type="AlphaFoldDB" id="D5ACI0"/>
<sequence length="121" mass="12215">MNSANKDRRRSSIHDITSVNNGDTSIPQGSITGQGNGSTGAVGKPAKSLSEPGLPRVVAYGPPVGHPISVPGGSAVGTPIMIPPGHVPYVSRGPLPGPVVPGTPMNVVPVAYPVSQPTMHQ</sequence>
<protein>
    <submittedName>
        <fullName evidence="2">Uncharacterized protein</fullName>
    </submittedName>
</protein>
<accession>D5ACI0</accession>
<dbReference type="OMA" id="VSQPTMH"/>